<name>X6M3C7_RETFI</name>
<organism evidence="2 3">
    <name type="scientific">Reticulomyxa filosa</name>
    <dbReference type="NCBI Taxonomy" id="46433"/>
    <lineage>
        <taxon>Eukaryota</taxon>
        <taxon>Sar</taxon>
        <taxon>Rhizaria</taxon>
        <taxon>Retaria</taxon>
        <taxon>Foraminifera</taxon>
        <taxon>Monothalamids</taxon>
        <taxon>Reticulomyxidae</taxon>
        <taxon>Reticulomyxa</taxon>
    </lineage>
</organism>
<keyword evidence="1" id="KW-0812">Transmembrane</keyword>
<comment type="caution">
    <text evidence="2">The sequence shown here is derived from an EMBL/GenBank/DDBJ whole genome shotgun (WGS) entry which is preliminary data.</text>
</comment>
<accession>X6M3C7</accession>
<dbReference type="Proteomes" id="UP000023152">
    <property type="component" value="Unassembled WGS sequence"/>
</dbReference>
<evidence type="ECO:0000313" key="2">
    <source>
        <dbReference type="EMBL" id="ETO07967.1"/>
    </source>
</evidence>
<proteinExistence type="predicted"/>
<keyword evidence="3" id="KW-1185">Reference proteome</keyword>
<evidence type="ECO:0000256" key="1">
    <source>
        <dbReference type="SAM" id="Phobius"/>
    </source>
</evidence>
<feature type="non-terminal residue" evidence="2">
    <location>
        <position position="1"/>
    </location>
</feature>
<evidence type="ECO:0000313" key="3">
    <source>
        <dbReference type="Proteomes" id="UP000023152"/>
    </source>
</evidence>
<dbReference type="AlphaFoldDB" id="X6M3C7"/>
<keyword evidence="1" id="KW-0472">Membrane</keyword>
<feature type="transmembrane region" description="Helical" evidence="1">
    <location>
        <begin position="121"/>
        <end position="138"/>
    </location>
</feature>
<keyword evidence="1" id="KW-1133">Transmembrane helix</keyword>
<reference evidence="2 3" key="1">
    <citation type="journal article" date="2013" name="Curr. Biol.">
        <title>The Genome of the Foraminiferan Reticulomyxa filosa.</title>
        <authorList>
            <person name="Glockner G."/>
            <person name="Hulsmann N."/>
            <person name="Schleicher M."/>
            <person name="Noegel A.A."/>
            <person name="Eichinger L."/>
            <person name="Gallinger C."/>
            <person name="Pawlowski J."/>
            <person name="Sierra R."/>
            <person name="Euteneuer U."/>
            <person name="Pillet L."/>
            <person name="Moustafa A."/>
            <person name="Platzer M."/>
            <person name="Groth M."/>
            <person name="Szafranski K."/>
            <person name="Schliwa M."/>
        </authorList>
    </citation>
    <scope>NUCLEOTIDE SEQUENCE [LARGE SCALE GENOMIC DNA]</scope>
</reference>
<protein>
    <submittedName>
        <fullName evidence="2">Uncharacterized protein</fullName>
    </submittedName>
</protein>
<dbReference type="EMBL" id="ASPP01025501">
    <property type="protein sequence ID" value="ETO07967.1"/>
    <property type="molecule type" value="Genomic_DNA"/>
</dbReference>
<sequence length="144" mass="17461">EYGALYYSVFSLMCLAHWNHPMKIGQAMICCNIKSKDYLCNLSMKMEVDNKIYLTDNFRSVIAQFANFWNLMMKAQNVIEIDKHLRYYVYVELTLLWKYQLFCRRRNQSTFDDFALIHKCVHFYFYFLIRILFVLGNISKKKKK</sequence>
<gene>
    <name evidence="2" type="ORF">RFI_29423</name>
</gene>